<organism evidence="2 3">
    <name type="scientific">Formimonas warabiya</name>
    <dbReference type="NCBI Taxonomy" id="1761012"/>
    <lineage>
        <taxon>Bacteria</taxon>
        <taxon>Bacillati</taxon>
        <taxon>Bacillota</taxon>
        <taxon>Clostridia</taxon>
        <taxon>Eubacteriales</taxon>
        <taxon>Peptococcaceae</taxon>
        <taxon>Candidatus Formimonas</taxon>
    </lineage>
</organism>
<dbReference type="GO" id="GO:0016020">
    <property type="term" value="C:membrane"/>
    <property type="evidence" value="ECO:0007669"/>
    <property type="project" value="InterPro"/>
</dbReference>
<accession>A0A3G1KYI8</accession>
<dbReference type="EMBL" id="CP017634">
    <property type="protein sequence ID" value="ATW27512.1"/>
    <property type="molecule type" value="Genomic_DNA"/>
</dbReference>
<feature type="transmembrane region" description="Helical" evidence="1">
    <location>
        <begin position="197"/>
        <end position="213"/>
    </location>
</feature>
<proteinExistence type="predicted"/>
<keyword evidence="3" id="KW-1185">Reference proteome</keyword>
<dbReference type="KEGG" id="fwa:DCMF_24625"/>
<sequence>MITPEKLFYQRIVSEWKYNFGAWRTVIDWTVALYILIPFLAFSGYQYLEWWKTTPLWLEPVPFSFFALASLLFAWSGTIRVFLKEADQLFLWNRHKWINTLMGKGIGYSIFLNLVTSVFFFSLLAPFLIGHYRMDIDKLILLGFITFLAKVVLGLSKQLLALIFPGFKQWIILRVLFLFSSLLFVTCIPYLLLNRVLCILCIFILFLVILILIRRRLTIRGSFLPDVERENSERLKYVTFLLKMSGITIKNPKKQKKQPWIFRNSKLIFHQRTAVNGLVEFGIKSMLRNKQRIQLYISFVAICLLAVLGFSTLKWLVWLILAFILTNFVSADWKEAIQSDFMRILPWKKEHLYLATRKFLFLMTLPGLIIISAAMGFQTFSWLGAIAVLPVSVGVAFFMSYIVAFWCQVVSGGRGC</sequence>
<keyword evidence="1" id="KW-0812">Transmembrane</keyword>
<feature type="transmembrane region" description="Helical" evidence="1">
    <location>
        <begin position="141"/>
        <end position="164"/>
    </location>
</feature>
<dbReference type="InterPro" id="IPR010288">
    <property type="entry name" value="EcsB_ABC"/>
</dbReference>
<evidence type="ECO:0000256" key="1">
    <source>
        <dbReference type="SAM" id="Phobius"/>
    </source>
</evidence>
<evidence type="ECO:0000313" key="3">
    <source>
        <dbReference type="Proteomes" id="UP000323521"/>
    </source>
</evidence>
<keyword evidence="1" id="KW-1133">Transmembrane helix</keyword>
<feature type="transmembrane region" description="Helical" evidence="1">
    <location>
        <begin position="104"/>
        <end position="129"/>
    </location>
</feature>
<reference evidence="2 3" key="1">
    <citation type="submission" date="2016-10" db="EMBL/GenBank/DDBJ databases">
        <title>Complete Genome Sequence of Peptococcaceae strain DCMF.</title>
        <authorList>
            <person name="Edwards R.J."/>
            <person name="Holland S.I."/>
            <person name="Deshpande N.P."/>
            <person name="Wong Y.K."/>
            <person name="Ertan H."/>
            <person name="Manefield M."/>
            <person name="Russell T.L."/>
            <person name="Lee M.J."/>
        </authorList>
    </citation>
    <scope>NUCLEOTIDE SEQUENCE [LARGE SCALE GENOMIC DNA]</scope>
    <source>
        <strain evidence="2 3">DCMF</strain>
    </source>
</reference>
<dbReference type="Pfam" id="PF05975">
    <property type="entry name" value="EcsB"/>
    <property type="match status" value="1"/>
</dbReference>
<evidence type="ECO:0000313" key="2">
    <source>
        <dbReference type="EMBL" id="ATW27512.1"/>
    </source>
</evidence>
<gene>
    <name evidence="2" type="ORF">DCMF_24625</name>
</gene>
<name>A0A3G1KYI8_FORW1</name>
<feature type="transmembrane region" description="Helical" evidence="1">
    <location>
        <begin position="171"/>
        <end position="191"/>
    </location>
</feature>
<dbReference type="Proteomes" id="UP000323521">
    <property type="component" value="Chromosome"/>
</dbReference>
<feature type="transmembrane region" description="Helical" evidence="1">
    <location>
        <begin position="293"/>
        <end position="310"/>
    </location>
</feature>
<feature type="transmembrane region" description="Helical" evidence="1">
    <location>
        <begin position="359"/>
        <end position="377"/>
    </location>
</feature>
<keyword evidence="1" id="KW-0472">Membrane</keyword>
<feature type="transmembrane region" description="Helical" evidence="1">
    <location>
        <begin position="316"/>
        <end position="333"/>
    </location>
</feature>
<protein>
    <submittedName>
        <fullName evidence="2">Uncharacterized protein</fullName>
    </submittedName>
</protein>
<feature type="transmembrane region" description="Helical" evidence="1">
    <location>
        <begin position="21"/>
        <end position="43"/>
    </location>
</feature>
<feature type="transmembrane region" description="Helical" evidence="1">
    <location>
        <begin position="63"/>
        <end position="83"/>
    </location>
</feature>
<feature type="transmembrane region" description="Helical" evidence="1">
    <location>
        <begin position="383"/>
        <end position="407"/>
    </location>
</feature>
<dbReference type="AlphaFoldDB" id="A0A3G1KYI8"/>